<dbReference type="PANTHER" id="PTHR34297">
    <property type="entry name" value="HYPOTHETICAL CYTOSOLIC PROTEIN-RELATED"/>
    <property type="match status" value="1"/>
</dbReference>
<dbReference type="PANTHER" id="PTHR34297:SF3">
    <property type="entry name" value="ALKALINE SHOCK PROTEIN 23"/>
    <property type="match status" value="1"/>
</dbReference>
<accession>A0A0R1F4J9</accession>
<dbReference type="AlphaFoldDB" id="A0A0R1F4J9"/>
<evidence type="ECO:0000256" key="2">
    <source>
        <dbReference type="ARBA" id="ARBA00039575"/>
    </source>
</evidence>
<dbReference type="EMBL" id="AZCT01000002">
    <property type="protein sequence ID" value="KRK13431.1"/>
    <property type="molecule type" value="Genomic_DNA"/>
</dbReference>
<dbReference type="Proteomes" id="UP000051984">
    <property type="component" value="Unassembled WGS sequence"/>
</dbReference>
<dbReference type="RefSeq" id="WP_010489874.1">
    <property type="nucleotide sequence ID" value="NZ_AZCT01000002.1"/>
</dbReference>
<protein>
    <recommendedName>
        <fullName evidence="2">Stress response regulator gls24 homolog</fullName>
    </recommendedName>
</protein>
<evidence type="ECO:0000313" key="3">
    <source>
        <dbReference type="EMBL" id="KRK13431.1"/>
    </source>
</evidence>
<dbReference type="eggNOG" id="COG1302">
    <property type="taxonomic scope" value="Bacteria"/>
</dbReference>
<organism evidence="3 4">
    <name type="scientific">Lacticaseibacillus zeae DSM 20178 = KCTC 3804</name>
    <dbReference type="NCBI Taxonomy" id="1423816"/>
    <lineage>
        <taxon>Bacteria</taxon>
        <taxon>Bacillati</taxon>
        <taxon>Bacillota</taxon>
        <taxon>Bacilli</taxon>
        <taxon>Lactobacillales</taxon>
        <taxon>Lactobacillaceae</taxon>
        <taxon>Lacticaseibacillus</taxon>
    </lineage>
</organism>
<dbReference type="Pfam" id="PF03780">
    <property type="entry name" value="Asp23"/>
    <property type="match status" value="1"/>
</dbReference>
<evidence type="ECO:0000313" key="4">
    <source>
        <dbReference type="Proteomes" id="UP000051984"/>
    </source>
</evidence>
<dbReference type="PATRIC" id="fig|1423816.3.peg.1722"/>
<evidence type="ECO:0000256" key="1">
    <source>
        <dbReference type="ARBA" id="ARBA00005721"/>
    </source>
</evidence>
<comment type="caution">
    <text evidence="3">The sequence shown here is derived from an EMBL/GenBank/DDBJ whole genome shotgun (WGS) entry which is preliminary data.</text>
</comment>
<comment type="similarity">
    <text evidence="1">Belongs to the asp23 family.</text>
</comment>
<sequence>MDAVASPKTAPAPKANQHETLMANSRVTFEDKVIEKIAAICAQNVDGILGMDGSMMDNLTETFSSGENLTKGISAEVGEKQLAIDMDVFLEFDSNAQAIFKQLCDKISAQIERMTGLQLVELNMHVKDVLTKREWQKR</sequence>
<proteinExistence type="inferred from homology"/>
<dbReference type="InterPro" id="IPR005531">
    <property type="entry name" value="Asp23"/>
</dbReference>
<reference evidence="3 4" key="1">
    <citation type="journal article" date="2015" name="Genome Announc.">
        <title>Expanding the biotechnology potential of lactobacilli through comparative genomics of 213 strains and associated genera.</title>
        <authorList>
            <person name="Sun Z."/>
            <person name="Harris H.M."/>
            <person name="McCann A."/>
            <person name="Guo C."/>
            <person name="Argimon S."/>
            <person name="Zhang W."/>
            <person name="Yang X."/>
            <person name="Jeffery I.B."/>
            <person name="Cooney J.C."/>
            <person name="Kagawa T.F."/>
            <person name="Liu W."/>
            <person name="Song Y."/>
            <person name="Salvetti E."/>
            <person name="Wrobel A."/>
            <person name="Rasinkangas P."/>
            <person name="Parkhill J."/>
            <person name="Rea M.C."/>
            <person name="O'Sullivan O."/>
            <person name="Ritari J."/>
            <person name="Douillard F.P."/>
            <person name="Paul Ross R."/>
            <person name="Yang R."/>
            <person name="Briner A.E."/>
            <person name="Felis G.E."/>
            <person name="de Vos W.M."/>
            <person name="Barrangou R."/>
            <person name="Klaenhammer T.R."/>
            <person name="Caufield P.W."/>
            <person name="Cui Y."/>
            <person name="Zhang H."/>
            <person name="O'Toole P.W."/>
        </authorList>
    </citation>
    <scope>NUCLEOTIDE SEQUENCE [LARGE SCALE GENOMIC DNA]</scope>
    <source>
        <strain evidence="3 4">DSM 20178</strain>
    </source>
</reference>
<gene>
    <name evidence="3" type="ORF">FD51_GL001648</name>
</gene>
<name>A0A0R1F4J9_LACZE</name>